<evidence type="ECO:0000313" key="2">
    <source>
        <dbReference type="Proteomes" id="UP000198415"/>
    </source>
</evidence>
<keyword evidence="2" id="KW-1185">Reference proteome</keyword>
<proteinExistence type="predicted"/>
<gene>
    <name evidence="1" type="ORF">SAMN06264365_126113</name>
</gene>
<dbReference type="RefSeq" id="WP_089298348.1">
    <property type="nucleotide sequence ID" value="NZ_BOMU01000106.1"/>
</dbReference>
<sequence length="201" mass="22109">MQLIQELTEVATTLGASLERLSSSRDRFGPAEATHWGEGLIAVRQGCDGNGYEVTIWAGEDIAAKGQAADLQEIVTTMLGRQADLPIRELCRRQEYLEPVGPEGQVEALWHLLIAHGEEYLHPVVTAVTSNPTLRALRPWLSHGVLHLIHPRDRIGSIRYGLAFYRGGDELFKLDVYDRGFGPAETLPSAIDRAAEAAGSW</sequence>
<dbReference type="OrthoDB" id="3378006at2"/>
<dbReference type="AlphaFoldDB" id="A0A239HZR4"/>
<accession>A0A239HZR4</accession>
<name>A0A239HZR4_9ACTN</name>
<dbReference type="EMBL" id="FZNR01000026">
    <property type="protein sequence ID" value="SNS86771.1"/>
    <property type="molecule type" value="Genomic_DNA"/>
</dbReference>
<reference evidence="1 2" key="1">
    <citation type="submission" date="2017-06" db="EMBL/GenBank/DDBJ databases">
        <authorList>
            <person name="Kim H.J."/>
            <person name="Triplett B.A."/>
        </authorList>
    </citation>
    <scope>NUCLEOTIDE SEQUENCE [LARGE SCALE GENOMIC DNA]</scope>
    <source>
        <strain evidence="1 2">DSM 43151</strain>
    </source>
</reference>
<organism evidence="1 2">
    <name type="scientific">Actinoplanes regularis</name>
    <dbReference type="NCBI Taxonomy" id="52697"/>
    <lineage>
        <taxon>Bacteria</taxon>
        <taxon>Bacillati</taxon>
        <taxon>Actinomycetota</taxon>
        <taxon>Actinomycetes</taxon>
        <taxon>Micromonosporales</taxon>
        <taxon>Micromonosporaceae</taxon>
        <taxon>Actinoplanes</taxon>
    </lineage>
</organism>
<dbReference type="Proteomes" id="UP000198415">
    <property type="component" value="Unassembled WGS sequence"/>
</dbReference>
<protein>
    <submittedName>
        <fullName evidence="1">Uncharacterized protein</fullName>
    </submittedName>
</protein>
<evidence type="ECO:0000313" key="1">
    <source>
        <dbReference type="EMBL" id="SNS86771.1"/>
    </source>
</evidence>